<dbReference type="Proteomes" id="UP000274756">
    <property type="component" value="Unassembled WGS sequence"/>
</dbReference>
<keyword evidence="1" id="KW-0677">Repeat</keyword>
<dbReference type="OrthoDB" id="5854379at2759"/>
<dbReference type="InterPro" id="IPR019545">
    <property type="entry name" value="DM13_domain"/>
</dbReference>
<feature type="domain" description="DM13" evidence="2">
    <location>
        <begin position="685"/>
        <end position="795"/>
    </location>
</feature>
<reference evidence="6" key="1">
    <citation type="submission" date="2016-04" db="UniProtKB">
        <authorList>
            <consortium name="WormBaseParasite"/>
        </authorList>
    </citation>
    <scope>IDENTIFICATION</scope>
</reference>
<dbReference type="SMART" id="SM00686">
    <property type="entry name" value="DM13"/>
    <property type="match status" value="1"/>
</dbReference>
<dbReference type="InterPro" id="IPR052126">
    <property type="entry name" value="Spindle_Org/Thrombomodulin"/>
</dbReference>
<proteinExistence type="predicted"/>
<gene>
    <name evidence="3" type="ORF">DME_LOCUS8694</name>
</gene>
<dbReference type="Pfam" id="PF10517">
    <property type="entry name" value="DM13"/>
    <property type="match status" value="1"/>
</dbReference>
<dbReference type="Proteomes" id="UP000038040">
    <property type="component" value="Unplaced"/>
</dbReference>
<keyword evidence="5" id="KW-1185">Reference proteome</keyword>
<evidence type="ECO:0000313" key="3">
    <source>
        <dbReference type="EMBL" id="VDN58721.1"/>
    </source>
</evidence>
<dbReference type="WBParaSite" id="DME_0000481101-mRNA-1">
    <property type="protein sequence ID" value="DME_0000481101-mRNA-1"/>
    <property type="gene ID" value="DME_0000481101"/>
</dbReference>
<name>A0A0N4UC38_DRAME</name>
<dbReference type="PANTHER" id="PTHR24036:SF5">
    <property type="entry name" value="THROMBOMODULIN"/>
    <property type="match status" value="1"/>
</dbReference>
<evidence type="ECO:0000313" key="4">
    <source>
        <dbReference type="Proteomes" id="UP000038040"/>
    </source>
</evidence>
<reference evidence="3 5" key="2">
    <citation type="submission" date="2018-11" db="EMBL/GenBank/DDBJ databases">
        <authorList>
            <consortium name="Pathogen Informatics"/>
        </authorList>
    </citation>
    <scope>NUCLEOTIDE SEQUENCE [LARGE SCALE GENOMIC DNA]</scope>
</reference>
<evidence type="ECO:0000313" key="5">
    <source>
        <dbReference type="Proteomes" id="UP000274756"/>
    </source>
</evidence>
<evidence type="ECO:0000259" key="2">
    <source>
        <dbReference type="PROSITE" id="PS51549"/>
    </source>
</evidence>
<organism evidence="4 6">
    <name type="scientific">Dracunculus medinensis</name>
    <name type="common">Guinea worm</name>
    <dbReference type="NCBI Taxonomy" id="318479"/>
    <lineage>
        <taxon>Eukaryota</taxon>
        <taxon>Metazoa</taxon>
        <taxon>Ecdysozoa</taxon>
        <taxon>Nematoda</taxon>
        <taxon>Chromadorea</taxon>
        <taxon>Rhabditida</taxon>
        <taxon>Spirurina</taxon>
        <taxon>Dracunculoidea</taxon>
        <taxon>Dracunculidae</taxon>
        <taxon>Dracunculus</taxon>
    </lineage>
</organism>
<dbReference type="EMBL" id="UYYG01001171">
    <property type="protein sequence ID" value="VDN58721.1"/>
    <property type="molecule type" value="Genomic_DNA"/>
</dbReference>
<evidence type="ECO:0000256" key="1">
    <source>
        <dbReference type="ARBA" id="ARBA00022737"/>
    </source>
</evidence>
<dbReference type="AlphaFoldDB" id="A0A0N4UC38"/>
<dbReference type="PROSITE" id="PS51549">
    <property type="entry name" value="DM13"/>
    <property type="match status" value="1"/>
</dbReference>
<protein>
    <submittedName>
        <fullName evidence="6">DM13 domain-containing protein</fullName>
    </submittedName>
</protein>
<dbReference type="PANTHER" id="PTHR24036">
    <property type="entry name" value="SKELETOR-RELATED"/>
    <property type="match status" value="1"/>
</dbReference>
<accession>A0A0N4UC38</accession>
<sequence>MEKSRSSLLSTSSSILPASRFHQPSITNRRTAILSWSDYLRRNKNYFNSLLSSSVPSKLAKKPLPYLPILSKYYNGSVPIVITLPSYHINEFIESRNKYMENDNQRKISPKIMQPTSSYKYTTKKKPAIFLKGRKVLPQNQLPSLFSEYRNDRIIPQVQMRKPIVQQGLQQFPIKNAIRVIPSKVQYSRLATNKLSPVDNINNNIINSMFSGSQKLQPYFMGNDIIATTNTVASLLKSGEALEHISKITSNLLNLPVSGQKSLLSAFTSAFADPFADNLLLTNNAIDNPFGVSSNIINTQSVFTSKAEKSLINKKEKEEENNQTISSKSLVNSTGEIMKLLNELPEEQRILLQGAIESGELDVHTVLSSFENMSNKDKLSSKSKENRLLEWIQQNRRSGQKNSSKKVSFDKLPYYGTYCGSFAAQMDKESKISGAVWAADSQHLIISKFQFKPNSLIADNITFWAGPNINSNNVIEDMVPNANGFYLKPVLIDVASSIKNNIEIIKANIRQNKPPNRIKKDIFSNIYDSDQLIPLPNNFFKVFSNKTIDEKEISINSSNETVEQMGDLLKTNQSELFNENKKASLHLSGEDINSVAKNYIKIPTNVTEILFEHSDNEEHIEPLSWYAGFQPILLTLPENKTIKTINWLALRDHRKKKILAYIFIPNGQAFNIPAIVQLRPLMSNGPYTVSTGAINVLHYLEVIDIKTIEINNFTLKTNGEAAWFVVGKDIFPNNAGHIAPIYNKNNKTFDCDSLRNYYNEKIIVKLPGTIDMKDIFWFSIFSLTKSISLSHLYVPYNDMHLPPYLDSISVRQLTFI</sequence>
<evidence type="ECO:0000313" key="6">
    <source>
        <dbReference type="WBParaSite" id="DME_0000481101-mRNA-1"/>
    </source>
</evidence>